<accession>A0A438IE63</accession>
<evidence type="ECO:0000256" key="2">
    <source>
        <dbReference type="ARBA" id="ARBA00022676"/>
    </source>
</evidence>
<organism evidence="6 7">
    <name type="scientific">Vitis vinifera</name>
    <name type="common">Grape</name>
    <dbReference type="NCBI Taxonomy" id="29760"/>
    <lineage>
        <taxon>Eukaryota</taxon>
        <taxon>Viridiplantae</taxon>
        <taxon>Streptophyta</taxon>
        <taxon>Embryophyta</taxon>
        <taxon>Tracheophyta</taxon>
        <taxon>Spermatophyta</taxon>
        <taxon>Magnoliopsida</taxon>
        <taxon>eudicotyledons</taxon>
        <taxon>Gunneridae</taxon>
        <taxon>Pentapetalae</taxon>
        <taxon>rosids</taxon>
        <taxon>Vitales</taxon>
        <taxon>Vitaceae</taxon>
        <taxon>Viteae</taxon>
        <taxon>Vitis</taxon>
    </lineage>
</organism>
<dbReference type="CDD" id="cd03784">
    <property type="entry name" value="GT1_Gtf-like"/>
    <property type="match status" value="1"/>
</dbReference>
<evidence type="ECO:0000256" key="3">
    <source>
        <dbReference type="ARBA" id="ARBA00022679"/>
    </source>
</evidence>
<dbReference type="InterPro" id="IPR050481">
    <property type="entry name" value="UDP-glycosyltransf_plant"/>
</dbReference>
<name>A0A438IE63_VITVI</name>
<comment type="caution">
    <text evidence="6">The sequence shown here is derived from an EMBL/GenBank/DDBJ whole genome shotgun (WGS) entry which is preliminary data.</text>
</comment>
<evidence type="ECO:0000256" key="5">
    <source>
        <dbReference type="RuleBase" id="RU362057"/>
    </source>
</evidence>
<evidence type="ECO:0000256" key="1">
    <source>
        <dbReference type="ARBA" id="ARBA00009995"/>
    </source>
</evidence>
<dbReference type="Gene3D" id="3.40.50.2000">
    <property type="entry name" value="Glycogen Phosphorylase B"/>
    <property type="match status" value="2"/>
</dbReference>
<dbReference type="AlphaFoldDB" id="A0A438IE63"/>
<evidence type="ECO:0000256" key="4">
    <source>
        <dbReference type="RuleBase" id="RU003718"/>
    </source>
</evidence>
<dbReference type="GO" id="GO:0035251">
    <property type="term" value="F:UDP-glucosyltransferase activity"/>
    <property type="evidence" value="ECO:0007669"/>
    <property type="project" value="InterPro"/>
</dbReference>
<dbReference type="Pfam" id="PF00201">
    <property type="entry name" value="UDPGT"/>
    <property type="match status" value="1"/>
</dbReference>
<dbReference type="FunFam" id="3.40.50.2000:FF:000020">
    <property type="entry name" value="Glycosyltransferase"/>
    <property type="match status" value="1"/>
</dbReference>
<dbReference type="InterPro" id="IPR002213">
    <property type="entry name" value="UDP_glucos_trans"/>
</dbReference>
<dbReference type="PROSITE" id="PS00375">
    <property type="entry name" value="UDPGT"/>
    <property type="match status" value="1"/>
</dbReference>
<protein>
    <recommendedName>
        <fullName evidence="5">Glycosyltransferase</fullName>
        <ecNumber evidence="5">2.4.1.-</ecNumber>
    </recommendedName>
</protein>
<dbReference type="SUPFAM" id="SSF53756">
    <property type="entry name" value="UDP-Glycosyltransferase/glycogen phosphorylase"/>
    <property type="match status" value="1"/>
</dbReference>
<evidence type="ECO:0000313" key="7">
    <source>
        <dbReference type="Proteomes" id="UP000288805"/>
    </source>
</evidence>
<comment type="similarity">
    <text evidence="1 4">Belongs to the UDP-glycosyltransferase family.</text>
</comment>
<dbReference type="PANTHER" id="PTHR48048:SF20">
    <property type="entry name" value="GLYCOSYLTRANSFERASE"/>
    <property type="match status" value="1"/>
</dbReference>
<keyword evidence="2 4" id="KW-0328">Glycosyltransferase</keyword>
<dbReference type="EC" id="2.4.1.-" evidence="5"/>
<evidence type="ECO:0000313" key="6">
    <source>
        <dbReference type="EMBL" id="RVW95043.1"/>
    </source>
</evidence>
<sequence>MDDAIVLYPGPGIGHVVSMIELGKPILRRYSHRFSIIILLSTGPFDTPATTSYIDHISQTNPSISFHRFPYLSVDTSSSTCNIVAVFSEFFRLSASNVLHALQQLSKTSTVRAFIIDYFCASALPVARDLGIPTYHFLTTGAAVVAAVLYFPTIHKQYESSNKSFKDMPTTFLHFPGAFAKIRWTLINTFHDLEPIAVKTIREGTCVPNGQTPPVYCIGPLIADTGEDESNIAGSVARHGCLSWLDTQPSQSVVFLCFGSNGTFSPAQVKEIANGLERSGKRFLWVVKNPPSNDKSKQIAVTADVDLDALMPEGFLERTKDRGMVVKSWAPQVAVLNHPSVGGFVTHCGWNSVLEAVVAGVPMVAWPLYAEQHMNKAALVEVMKMAIGVEQRDEDMFVSGAEVERRVRELMECEEGRELRERSRKTREMALAAWKDGGSSTTALAKLADVWSQD</sequence>
<keyword evidence="3 4" id="KW-0808">Transferase</keyword>
<dbReference type="Proteomes" id="UP000288805">
    <property type="component" value="Unassembled WGS sequence"/>
</dbReference>
<dbReference type="EMBL" id="QGNW01000117">
    <property type="protein sequence ID" value="RVW95043.1"/>
    <property type="molecule type" value="Genomic_DNA"/>
</dbReference>
<reference evidence="6 7" key="1">
    <citation type="journal article" date="2018" name="PLoS Genet.">
        <title>Population sequencing reveals clonal diversity and ancestral inbreeding in the grapevine cultivar Chardonnay.</title>
        <authorList>
            <person name="Roach M.J."/>
            <person name="Johnson D.L."/>
            <person name="Bohlmann J."/>
            <person name="van Vuuren H.J."/>
            <person name="Jones S.J."/>
            <person name="Pretorius I.S."/>
            <person name="Schmidt S.A."/>
            <person name="Borneman A.R."/>
        </authorList>
    </citation>
    <scope>NUCLEOTIDE SEQUENCE [LARGE SCALE GENOMIC DNA]</scope>
    <source>
        <strain evidence="7">cv. Chardonnay</strain>
        <tissue evidence="6">Leaf</tissue>
    </source>
</reference>
<gene>
    <name evidence="6" type="primary">UGT88F3_3</name>
    <name evidence="6" type="ORF">CK203_040101</name>
</gene>
<proteinExistence type="inferred from homology"/>
<dbReference type="PANTHER" id="PTHR48048">
    <property type="entry name" value="GLYCOSYLTRANSFERASE"/>
    <property type="match status" value="1"/>
</dbReference>
<dbReference type="InterPro" id="IPR035595">
    <property type="entry name" value="UDP_glycos_trans_CS"/>
</dbReference>